<organism evidence="4 5">
    <name type="scientific">Helicobacter trogontum</name>
    <dbReference type="NCBI Taxonomy" id="50960"/>
    <lineage>
        <taxon>Bacteria</taxon>
        <taxon>Pseudomonadati</taxon>
        <taxon>Campylobacterota</taxon>
        <taxon>Epsilonproteobacteria</taxon>
        <taxon>Campylobacterales</taxon>
        <taxon>Helicobacteraceae</taxon>
        <taxon>Helicobacter</taxon>
    </lineage>
</organism>
<dbReference type="Proteomes" id="UP000029878">
    <property type="component" value="Unassembled WGS sequence"/>
</dbReference>
<dbReference type="GO" id="GO:0004518">
    <property type="term" value="F:nuclease activity"/>
    <property type="evidence" value="ECO:0007669"/>
    <property type="project" value="UniProtKB-KW"/>
</dbReference>
<keyword evidence="3" id="KW-0378">Hydrolase</keyword>
<dbReference type="InterPro" id="IPR044925">
    <property type="entry name" value="His-Me_finger_sf"/>
</dbReference>
<proteinExistence type="inferred from homology"/>
<dbReference type="OrthoDB" id="9800417at2"/>
<evidence type="ECO:0000256" key="1">
    <source>
        <dbReference type="ARBA" id="ARBA00006429"/>
    </source>
</evidence>
<dbReference type="EMBL" id="JRPL02000002">
    <property type="protein sequence ID" value="TLD84720.1"/>
    <property type="molecule type" value="Genomic_DNA"/>
</dbReference>
<reference evidence="4 5" key="1">
    <citation type="journal article" date="2014" name="Genome Announc.">
        <title>Draft genome sequences of eight enterohepatic helicobacter species isolated from both laboratory and wild rodents.</title>
        <authorList>
            <person name="Sheh A."/>
            <person name="Shen Z."/>
            <person name="Fox J.G."/>
        </authorList>
    </citation>
    <scope>NUCLEOTIDE SEQUENCE [LARGE SCALE GENOMIC DNA]</scope>
    <source>
        <strain evidence="4 5">ATCC 700114</strain>
    </source>
</reference>
<dbReference type="AlphaFoldDB" id="A0A4U8SEU2"/>
<evidence type="ECO:0000313" key="4">
    <source>
        <dbReference type="EMBL" id="TLD84720.1"/>
    </source>
</evidence>
<protein>
    <submittedName>
        <fullName evidence="4">Deoxyribonuclease</fullName>
    </submittedName>
</protein>
<dbReference type="Pfam" id="PF04231">
    <property type="entry name" value="Endonuclease_1"/>
    <property type="match status" value="1"/>
</dbReference>
<keyword evidence="2" id="KW-0540">Nuclease</keyword>
<comment type="similarity">
    <text evidence="1">Belongs to the EndA/NucM nuclease family.</text>
</comment>
<sequence length="252" mass="29549">MHKKNFGTKVKFLGGGTILTLLALLFFEATQPPQTFRETKKILTDIWRSKDFTTEFYCKAPFQITDNGIKVIQSAQYTPRKALTKKQTINERTQNIEFEHIMPAHNFGRHLPCWQKGGRKACHNDKTFNLMEADPRNLVPAIGEINADRSNFRYAEAPKSIVYNQYGNCRVYTDFKAKRFYPAHYSKGLIARTYLYMSETYNIRLSDQERKLMEAWDKAYPKDEYEEARDNAIAQIPLWKVFYKVQNLFAKI</sequence>
<comment type="caution">
    <text evidence="4">The sequence shown here is derived from an EMBL/GenBank/DDBJ whole genome shotgun (WGS) entry which is preliminary data.</text>
</comment>
<gene>
    <name evidence="4" type="ORF">LS81_001575</name>
</gene>
<dbReference type="PANTHER" id="PTHR33607:SF2">
    <property type="entry name" value="ENDONUCLEASE-1"/>
    <property type="match status" value="1"/>
</dbReference>
<dbReference type="SUPFAM" id="SSF54060">
    <property type="entry name" value="His-Me finger endonucleases"/>
    <property type="match status" value="1"/>
</dbReference>
<dbReference type="RefSeq" id="WP_052096540.1">
    <property type="nucleotide sequence ID" value="NZ_FZNG01000009.1"/>
</dbReference>
<dbReference type="InterPro" id="IPR007346">
    <property type="entry name" value="Endonuclease-I"/>
</dbReference>
<evidence type="ECO:0000256" key="3">
    <source>
        <dbReference type="ARBA" id="ARBA00022801"/>
    </source>
</evidence>
<evidence type="ECO:0000313" key="5">
    <source>
        <dbReference type="Proteomes" id="UP000029878"/>
    </source>
</evidence>
<dbReference type="GO" id="GO:0016787">
    <property type="term" value="F:hydrolase activity"/>
    <property type="evidence" value="ECO:0007669"/>
    <property type="project" value="UniProtKB-KW"/>
</dbReference>
<evidence type="ECO:0000256" key="2">
    <source>
        <dbReference type="ARBA" id="ARBA00022722"/>
    </source>
</evidence>
<dbReference type="PANTHER" id="PTHR33607">
    <property type="entry name" value="ENDONUCLEASE-1"/>
    <property type="match status" value="1"/>
</dbReference>
<name>A0A4U8SEU2_9HELI</name>
<accession>A0A4U8SEU2</accession>